<organism evidence="1 2">
    <name type="scientific">Stutzerimonas kirkiae</name>
    <dbReference type="NCBI Taxonomy" id="2211392"/>
    <lineage>
        <taxon>Bacteria</taxon>
        <taxon>Pseudomonadati</taxon>
        <taxon>Pseudomonadota</taxon>
        <taxon>Gammaproteobacteria</taxon>
        <taxon>Pseudomonadales</taxon>
        <taxon>Pseudomonadaceae</taxon>
        <taxon>Stutzerimonas</taxon>
    </lineage>
</organism>
<dbReference type="OrthoDB" id="7355447at2"/>
<comment type="caution">
    <text evidence="1">The sequence shown here is derived from an EMBL/GenBank/DDBJ whole genome shotgun (WGS) entry which is preliminary data.</text>
</comment>
<dbReference type="AlphaFoldDB" id="A0A4Q9R069"/>
<keyword evidence="2" id="KW-1185">Reference proteome</keyword>
<reference evidence="1 2" key="1">
    <citation type="submission" date="2018-06" db="EMBL/GenBank/DDBJ databases">
        <title>Three novel Pseudomonas species isolated from symptomatic oak.</title>
        <authorList>
            <person name="Bueno-Gonzalez V."/>
            <person name="Brady C."/>
        </authorList>
    </citation>
    <scope>NUCLEOTIDE SEQUENCE [LARGE SCALE GENOMIC DNA]</scope>
    <source>
        <strain evidence="1 2">P17C</strain>
    </source>
</reference>
<dbReference type="EMBL" id="QJUP01000025">
    <property type="protein sequence ID" value="TBU92036.1"/>
    <property type="molecule type" value="Genomic_DNA"/>
</dbReference>
<dbReference type="InterPro" id="IPR025293">
    <property type="entry name" value="YfiR/HmsC-like"/>
</dbReference>
<sequence length="171" mass="18954">MLFIGLLQMPLISAETAPDQALQRGEQVAQVVQGILGYAQWPHAPQQLRLCIVAPTQYADILLASRAQESQRPVHSRRLLFEDPHLTHACEAVYIGILPDAARQHLLERLVGRPILTISESADSCGEGSLFCLYVTDESTSFKVNLDAVARSGLKIHPRVLQLGKRLREQP</sequence>
<dbReference type="Proteomes" id="UP000292639">
    <property type="component" value="Unassembled WGS sequence"/>
</dbReference>
<proteinExistence type="predicted"/>
<evidence type="ECO:0000313" key="1">
    <source>
        <dbReference type="EMBL" id="TBU92036.1"/>
    </source>
</evidence>
<evidence type="ECO:0000313" key="2">
    <source>
        <dbReference type="Proteomes" id="UP000292639"/>
    </source>
</evidence>
<gene>
    <name evidence="1" type="ORF">DNJ96_15600</name>
</gene>
<accession>A0A4Q9R069</accession>
<protein>
    <submittedName>
        <fullName evidence="1">DUF4154 domain-containing protein</fullName>
    </submittedName>
</protein>
<dbReference type="Pfam" id="PF13689">
    <property type="entry name" value="DUF4154"/>
    <property type="match status" value="1"/>
</dbReference>
<name>A0A4Q9R069_9GAMM</name>